<dbReference type="RefSeq" id="YP_009120796.1">
    <property type="nucleotide sequence ID" value="NC_026440.1"/>
</dbReference>
<name>A0A0B5JBZ8_9VIRU</name>
<reference evidence="2 3" key="1">
    <citation type="journal article" date="2015" name="Parasitol. Res.">
        <title>Viruses in close associations with free-living amoebae.</title>
        <authorList>
            <person name="Scheid P."/>
        </authorList>
    </citation>
    <scope>NUCLEOTIDE SEQUENCE [LARGE SCALE GENOMIC DNA]</scope>
    <source>
        <strain evidence="2">KlaHel</strain>
    </source>
</reference>
<feature type="region of interest" description="Disordered" evidence="1">
    <location>
        <begin position="100"/>
        <end position="119"/>
    </location>
</feature>
<accession>A0A0B5JBZ8</accession>
<dbReference type="Proteomes" id="UP000202511">
    <property type="component" value="Segment"/>
</dbReference>
<organism evidence="2 3">
    <name type="scientific">Pandoravirus inopinatum</name>
    <dbReference type="NCBI Taxonomy" id="1605721"/>
    <lineage>
        <taxon>Viruses</taxon>
        <taxon>Pandoravirus</taxon>
    </lineage>
</organism>
<sequence>MQQRIMCIFGSIAKPIGHRWSLADMQKEESENNEKKKEQCGHLLRQYCFCWDSVTNKKSVQHCAAPVEKARRGRARLLEPGVVRLSLFFLLGVKLSLSRSSYAPGKPSRGARVGRDHIG</sequence>
<dbReference type="KEGG" id="vg:23463478"/>
<protein>
    <submittedName>
        <fullName evidence="2">Uncharacterized protein</fullName>
    </submittedName>
</protein>
<proteinExistence type="predicted"/>
<evidence type="ECO:0000256" key="1">
    <source>
        <dbReference type="SAM" id="MobiDB-lite"/>
    </source>
</evidence>
<dbReference type="GeneID" id="23463478"/>
<evidence type="ECO:0000313" key="2">
    <source>
        <dbReference type="EMBL" id="AJF98561.1"/>
    </source>
</evidence>
<dbReference type="EMBL" id="KP136319">
    <property type="protein sequence ID" value="AJF98561.1"/>
    <property type="molecule type" value="Genomic_DNA"/>
</dbReference>
<evidence type="ECO:0000313" key="3">
    <source>
        <dbReference type="Proteomes" id="UP000202511"/>
    </source>
</evidence>